<evidence type="ECO:0000313" key="2">
    <source>
        <dbReference type="EMBL" id="GGB10654.1"/>
    </source>
</evidence>
<dbReference type="EMBL" id="BMIG01000016">
    <property type="protein sequence ID" value="GGB10654.1"/>
    <property type="molecule type" value="Genomic_DNA"/>
</dbReference>
<comment type="caution">
    <text evidence="2">The sequence shown here is derived from an EMBL/GenBank/DDBJ whole genome shotgun (WGS) entry which is preliminary data.</text>
</comment>
<keyword evidence="3" id="KW-1185">Reference proteome</keyword>
<keyword evidence="1" id="KW-0812">Transmembrane</keyword>
<dbReference type="Pfam" id="PF00115">
    <property type="entry name" value="COX1"/>
    <property type="match status" value="1"/>
</dbReference>
<gene>
    <name evidence="2" type="ORF">GCM10011496_34500</name>
</gene>
<dbReference type="GO" id="GO:0004129">
    <property type="term" value="F:cytochrome-c oxidase activity"/>
    <property type="evidence" value="ECO:0007669"/>
    <property type="project" value="InterPro"/>
</dbReference>
<dbReference type="GO" id="GO:0020037">
    <property type="term" value="F:heme binding"/>
    <property type="evidence" value="ECO:0007669"/>
    <property type="project" value="InterPro"/>
</dbReference>
<feature type="transmembrane region" description="Helical" evidence="1">
    <location>
        <begin position="107"/>
        <end position="125"/>
    </location>
</feature>
<feature type="transmembrane region" description="Helical" evidence="1">
    <location>
        <begin position="53"/>
        <end position="75"/>
    </location>
</feature>
<keyword evidence="1" id="KW-0472">Membrane</keyword>
<organism evidence="2 3">
    <name type="scientific">Polaromonas eurypsychrophila</name>
    <dbReference type="NCBI Taxonomy" id="1614635"/>
    <lineage>
        <taxon>Bacteria</taxon>
        <taxon>Pseudomonadati</taxon>
        <taxon>Pseudomonadota</taxon>
        <taxon>Betaproteobacteria</taxon>
        <taxon>Burkholderiales</taxon>
        <taxon>Comamonadaceae</taxon>
        <taxon>Polaromonas</taxon>
    </lineage>
</organism>
<reference evidence="2" key="1">
    <citation type="journal article" date="2014" name="Int. J. Syst. Evol. Microbiol.">
        <title>Complete genome sequence of Corynebacterium casei LMG S-19264T (=DSM 44701T), isolated from a smear-ripened cheese.</title>
        <authorList>
            <consortium name="US DOE Joint Genome Institute (JGI-PGF)"/>
            <person name="Walter F."/>
            <person name="Albersmeier A."/>
            <person name="Kalinowski J."/>
            <person name="Ruckert C."/>
        </authorList>
    </citation>
    <scope>NUCLEOTIDE SEQUENCE</scope>
    <source>
        <strain evidence="2">CGMCC 1.15322</strain>
    </source>
</reference>
<name>A0A916SQ45_9BURK</name>
<dbReference type="SUPFAM" id="SSF81442">
    <property type="entry name" value="Cytochrome c oxidase subunit I-like"/>
    <property type="match status" value="1"/>
</dbReference>
<dbReference type="AlphaFoldDB" id="A0A916SQ45"/>
<protein>
    <submittedName>
        <fullName evidence="2">Uncharacterized protein</fullName>
    </submittedName>
</protein>
<evidence type="ECO:0000313" key="3">
    <source>
        <dbReference type="Proteomes" id="UP000620596"/>
    </source>
</evidence>
<feature type="transmembrane region" description="Helical" evidence="1">
    <location>
        <begin position="12"/>
        <end position="32"/>
    </location>
</feature>
<proteinExistence type="predicted"/>
<dbReference type="GO" id="GO:0009060">
    <property type="term" value="P:aerobic respiration"/>
    <property type="evidence" value="ECO:0007669"/>
    <property type="project" value="InterPro"/>
</dbReference>
<reference evidence="2" key="2">
    <citation type="submission" date="2020-09" db="EMBL/GenBank/DDBJ databases">
        <authorList>
            <person name="Sun Q."/>
            <person name="Zhou Y."/>
        </authorList>
    </citation>
    <scope>NUCLEOTIDE SEQUENCE</scope>
    <source>
        <strain evidence="2">CGMCC 1.15322</strain>
    </source>
</reference>
<dbReference type="Gene3D" id="1.20.210.10">
    <property type="entry name" value="Cytochrome c oxidase-like, subunit I domain"/>
    <property type="match status" value="1"/>
</dbReference>
<evidence type="ECO:0000256" key="1">
    <source>
        <dbReference type="SAM" id="Phobius"/>
    </source>
</evidence>
<keyword evidence="1" id="KW-1133">Transmembrane helix</keyword>
<accession>A0A916SQ45</accession>
<dbReference type="InterPro" id="IPR000883">
    <property type="entry name" value="Cyt_C_Oxase_1"/>
</dbReference>
<dbReference type="Proteomes" id="UP000620596">
    <property type="component" value="Unassembled WGS sequence"/>
</dbReference>
<sequence length="143" mass="15736">MQQGLNTTPVHAHAALFGVYGMLALGFTLLVLRYIRPHYEFNQKLMKTAFWGLNAGLVLMIFTSLLPIGIIQFYASVSEGLWYARSEAFMQQPLLQTLRWVRTFGDVVFIIGALAVALQVVPGLLGKKPALVLSGDGLRTVAV</sequence>
<dbReference type="InterPro" id="IPR036927">
    <property type="entry name" value="Cyt_c_oxase-like_su1_sf"/>
</dbReference>
<dbReference type="GO" id="GO:0016020">
    <property type="term" value="C:membrane"/>
    <property type="evidence" value="ECO:0007669"/>
    <property type="project" value="InterPro"/>
</dbReference>